<dbReference type="SUPFAM" id="SSF46894">
    <property type="entry name" value="C-terminal effector domain of the bipartite response regulators"/>
    <property type="match status" value="1"/>
</dbReference>
<dbReference type="InterPro" id="IPR016032">
    <property type="entry name" value="Sig_transdc_resp-reg_C-effctor"/>
</dbReference>
<dbReference type="Pfam" id="PF00196">
    <property type="entry name" value="GerE"/>
    <property type="match status" value="1"/>
</dbReference>
<dbReference type="InterPro" id="IPR000792">
    <property type="entry name" value="Tscrpt_reg_LuxR_C"/>
</dbReference>
<feature type="transmembrane region" description="Helical" evidence="4">
    <location>
        <begin position="34"/>
        <end position="53"/>
    </location>
</feature>
<keyword evidence="4" id="KW-0812">Transmembrane</keyword>
<dbReference type="PANTHER" id="PTHR44688">
    <property type="entry name" value="DNA-BINDING TRANSCRIPTIONAL ACTIVATOR DEVR_DOSR"/>
    <property type="match status" value="1"/>
</dbReference>
<name>A0ABV6R1I3_9CAUL</name>
<dbReference type="PANTHER" id="PTHR44688:SF16">
    <property type="entry name" value="DNA-BINDING TRANSCRIPTIONAL ACTIVATOR DEVR_DOSR"/>
    <property type="match status" value="1"/>
</dbReference>
<evidence type="ECO:0000256" key="3">
    <source>
        <dbReference type="ARBA" id="ARBA00023163"/>
    </source>
</evidence>
<sequence length="137" mass="14763">MIRTVITAGLVLALGAFGLAWLEVQQATRAIEPQLYVALVALAFALGGLWLGWRMAARRHGPHFEPNTAARQALGLTGQEMRVLDALATGRANKEIARTLGLSPNTIKTHLANLYLKLEASTRTEAVGRARDLGLIP</sequence>
<evidence type="ECO:0000259" key="5">
    <source>
        <dbReference type="PROSITE" id="PS50043"/>
    </source>
</evidence>
<evidence type="ECO:0000256" key="1">
    <source>
        <dbReference type="ARBA" id="ARBA00023015"/>
    </source>
</evidence>
<organism evidence="6 7">
    <name type="scientific">Brevundimonas balnearis</name>
    <dbReference type="NCBI Taxonomy" id="1572858"/>
    <lineage>
        <taxon>Bacteria</taxon>
        <taxon>Pseudomonadati</taxon>
        <taxon>Pseudomonadota</taxon>
        <taxon>Alphaproteobacteria</taxon>
        <taxon>Caulobacterales</taxon>
        <taxon>Caulobacteraceae</taxon>
        <taxon>Brevundimonas</taxon>
    </lineage>
</organism>
<dbReference type="PROSITE" id="PS50043">
    <property type="entry name" value="HTH_LUXR_2"/>
    <property type="match status" value="1"/>
</dbReference>
<evidence type="ECO:0000256" key="2">
    <source>
        <dbReference type="ARBA" id="ARBA00023125"/>
    </source>
</evidence>
<accession>A0ABV6R1I3</accession>
<keyword evidence="4" id="KW-0472">Membrane</keyword>
<keyword evidence="3" id="KW-0804">Transcription</keyword>
<reference evidence="6 7" key="1">
    <citation type="submission" date="2024-09" db="EMBL/GenBank/DDBJ databases">
        <authorList>
            <person name="Sun Q."/>
            <person name="Mori K."/>
        </authorList>
    </citation>
    <scope>NUCLEOTIDE SEQUENCE [LARGE SCALE GENOMIC DNA]</scope>
    <source>
        <strain evidence="6 7">NCAIM B.02621</strain>
    </source>
</reference>
<keyword evidence="4" id="KW-1133">Transmembrane helix</keyword>
<keyword evidence="7" id="KW-1185">Reference proteome</keyword>
<dbReference type="EMBL" id="JBHLSW010000004">
    <property type="protein sequence ID" value="MFC0633478.1"/>
    <property type="molecule type" value="Genomic_DNA"/>
</dbReference>
<dbReference type="InterPro" id="IPR036388">
    <property type="entry name" value="WH-like_DNA-bd_sf"/>
</dbReference>
<keyword evidence="1" id="KW-0805">Transcription regulation</keyword>
<dbReference type="Proteomes" id="UP001589906">
    <property type="component" value="Unassembled WGS sequence"/>
</dbReference>
<gene>
    <name evidence="6" type="ORF">ACFFGE_06260</name>
</gene>
<dbReference type="PROSITE" id="PS00622">
    <property type="entry name" value="HTH_LUXR_1"/>
    <property type="match status" value="1"/>
</dbReference>
<feature type="domain" description="HTH luxR-type" evidence="5">
    <location>
        <begin position="69"/>
        <end position="134"/>
    </location>
</feature>
<dbReference type="CDD" id="cd06170">
    <property type="entry name" value="LuxR_C_like"/>
    <property type="match status" value="1"/>
</dbReference>
<dbReference type="PRINTS" id="PR00038">
    <property type="entry name" value="HTHLUXR"/>
</dbReference>
<protein>
    <submittedName>
        <fullName evidence="6">Response regulator transcription factor</fullName>
    </submittedName>
</protein>
<proteinExistence type="predicted"/>
<evidence type="ECO:0000313" key="7">
    <source>
        <dbReference type="Proteomes" id="UP001589906"/>
    </source>
</evidence>
<dbReference type="SMART" id="SM00421">
    <property type="entry name" value="HTH_LUXR"/>
    <property type="match status" value="1"/>
</dbReference>
<dbReference type="RefSeq" id="WP_376835392.1">
    <property type="nucleotide sequence ID" value="NZ_JBHLSW010000004.1"/>
</dbReference>
<evidence type="ECO:0000313" key="6">
    <source>
        <dbReference type="EMBL" id="MFC0633478.1"/>
    </source>
</evidence>
<evidence type="ECO:0000256" key="4">
    <source>
        <dbReference type="SAM" id="Phobius"/>
    </source>
</evidence>
<dbReference type="Gene3D" id="1.10.10.10">
    <property type="entry name" value="Winged helix-like DNA-binding domain superfamily/Winged helix DNA-binding domain"/>
    <property type="match status" value="1"/>
</dbReference>
<keyword evidence="2" id="KW-0238">DNA-binding</keyword>
<comment type="caution">
    <text evidence="6">The sequence shown here is derived from an EMBL/GenBank/DDBJ whole genome shotgun (WGS) entry which is preliminary data.</text>
</comment>